<dbReference type="InterPro" id="IPR006115">
    <property type="entry name" value="6PGDH_NADP-bd"/>
</dbReference>
<dbReference type="SUPFAM" id="SSF48179">
    <property type="entry name" value="6-phosphogluconate dehydrogenase C-terminal domain-like"/>
    <property type="match status" value="2"/>
</dbReference>
<dbReference type="AlphaFoldDB" id="A0A1V6TZJ2"/>
<dbReference type="Proteomes" id="UP000191285">
    <property type="component" value="Unassembled WGS sequence"/>
</dbReference>
<evidence type="ECO:0000259" key="2">
    <source>
        <dbReference type="Pfam" id="PF14833"/>
    </source>
</evidence>
<comment type="caution">
    <text evidence="3">The sequence shown here is derived from an EMBL/GenBank/DDBJ whole genome shotgun (WGS) entry which is preliminary data.</text>
</comment>
<organism evidence="3 4">
    <name type="scientific">Penicillium steckii</name>
    <dbReference type="NCBI Taxonomy" id="303698"/>
    <lineage>
        <taxon>Eukaryota</taxon>
        <taxon>Fungi</taxon>
        <taxon>Dikarya</taxon>
        <taxon>Ascomycota</taxon>
        <taxon>Pezizomycotina</taxon>
        <taxon>Eurotiomycetes</taxon>
        <taxon>Eurotiomycetidae</taxon>
        <taxon>Eurotiales</taxon>
        <taxon>Aspergillaceae</taxon>
        <taxon>Penicillium</taxon>
    </lineage>
</organism>
<evidence type="ECO:0000313" key="4">
    <source>
        <dbReference type="Proteomes" id="UP000191285"/>
    </source>
</evidence>
<dbReference type="OrthoDB" id="48988at2759"/>
<dbReference type="STRING" id="303698.A0A1V6TZJ2"/>
<dbReference type="InterPro" id="IPR036291">
    <property type="entry name" value="NAD(P)-bd_dom_sf"/>
</dbReference>
<accession>A0A1V6TZJ2</accession>
<dbReference type="Pfam" id="PF03446">
    <property type="entry name" value="NAD_binding_2"/>
    <property type="match status" value="1"/>
</dbReference>
<feature type="domain" description="3-hydroxyisobutyrate dehydrogenase-like NAD-binding" evidence="2">
    <location>
        <begin position="180"/>
        <end position="297"/>
    </location>
</feature>
<keyword evidence="4" id="KW-1185">Reference proteome</keyword>
<dbReference type="Pfam" id="PF14833">
    <property type="entry name" value="NAD_binding_11"/>
    <property type="match status" value="2"/>
</dbReference>
<dbReference type="GO" id="GO:0051287">
    <property type="term" value="F:NAD binding"/>
    <property type="evidence" value="ECO:0007669"/>
    <property type="project" value="InterPro"/>
</dbReference>
<dbReference type="InterPro" id="IPR008927">
    <property type="entry name" value="6-PGluconate_DH-like_C_sf"/>
</dbReference>
<dbReference type="InterPro" id="IPR013328">
    <property type="entry name" value="6PGD_dom2"/>
</dbReference>
<feature type="domain" description="6-phosphogluconate dehydrogenase NADP-binding" evidence="1">
    <location>
        <begin position="14"/>
        <end position="175"/>
    </location>
</feature>
<dbReference type="PANTHER" id="PTHR43060:SF17">
    <property type="entry name" value="L-THREONATE DEHYDROGENASE"/>
    <property type="match status" value="1"/>
</dbReference>
<dbReference type="GO" id="GO:0050661">
    <property type="term" value="F:NADP binding"/>
    <property type="evidence" value="ECO:0007669"/>
    <property type="project" value="InterPro"/>
</dbReference>
<dbReference type="Gene3D" id="3.40.50.720">
    <property type="entry name" value="NAD(P)-binding Rossmann-like Domain"/>
    <property type="match status" value="1"/>
</dbReference>
<dbReference type="EMBL" id="MLKD01000001">
    <property type="protein sequence ID" value="OQE31745.1"/>
    <property type="molecule type" value="Genomic_DNA"/>
</dbReference>
<gene>
    <name evidence="3" type="ORF">PENSTE_c001G06518</name>
</gene>
<protein>
    <submittedName>
        <fullName evidence="3">Uncharacterized protein</fullName>
    </submittedName>
</protein>
<dbReference type="Gene3D" id="1.10.1040.10">
    <property type="entry name" value="N-(1-d-carboxylethyl)-l-norvaline Dehydrogenase, domain 2"/>
    <property type="match status" value="2"/>
</dbReference>
<dbReference type="PANTHER" id="PTHR43060">
    <property type="entry name" value="3-HYDROXYISOBUTYRATE DEHYDROGENASE-LIKE 1, MITOCHONDRIAL-RELATED"/>
    <property type="match status" value="1"/>
</dbReference>
<name>A0A1V6TZJ2_9EURO</name>
<reference evidence="4" key="1">
    <citation type="journal article" date="2017" name="Nat. Microbiol.">
        <title>Global analysis of biosynthetic gene clusters reveals vast potential of secondary metabolite production in Penicillium species.</title>
        <authorList>
            <person name="Nielsen J.C."/>
            <person name="Grijseels S."/>
            <person name="Prigent S."/>
            <person name="Ji B."/>
            <person name="Dainat J."/>
            <person name="Nielsen K.F."/>
            <person name="Frisvad J.C."/>
            <person name="Workman M."/>
            <person name="Nielsen J."/>
        </authorList>
    </citation>
    <scope>NUCLEOTIDE SEQUENCE [LARGE SCALE GENOMIC DNA]</scope>
    <source>
        <strain evidence="4">IBT 24891</strain>
    </source>
</reference>
<proteinExistence type="predicted"/>
<feature type="domain" description="3-hydroxyisobutyrate dehydrogenase-like NAD-binding" evidence="2">
    <location>
        <begin position="443"/>
        <end position="565"/>
    </location>
</feature>
<evidence type="ECO:0000313" key="3">
    <source>
        <dbReference type="EMBL" id="OQE31745.1"/>
    </source>
</evidence>
<sequence length="576" mass="61579">MTSSTSNMEGKRHVGFAGLGAMGFGMASNLLKAGISVKGFDVNPEALRKFEVIGGQTSSSVRDASDDQSIFFVMVATPKQVDSIVFGSDGLSVCLPRSAILCLFSTLPPKYLIDLKKRLLLTGRDGIRLVDCPVSGGVVGANSGSLSVIMAGDATAITDIHPELEAISAPGRLFCTGALGSASVIKMLNQHLAGIHIVAAAETLSFAKALGLSSRETYEILMKSEGASWMIGDRGKSMLDADWTAKSSVTIFTKDLGIVNDAADSLSLPCPIASVALQSFNERAALGHGFDDDSSVVCNYEQVTGAKVAEFESDGSIFSPMQSPPRGENSVILIVGKEWAKRLCQADSGRKFQMIRQEDADIFSILNDIAENTIVGVMKTNIEEICSRYPGLDIFDYQVTRSQDYESLQILFTARNSAIETALGYGIASMFTPVPVHGPLGSASRMYLTIKLASMIHLTATAECFALATAEGVSTQLIYDLISGAAGASSQFNHTFPKMIQGNFSEPLSGNMRCIGEYLRDINSLKTVARSIGFPGRLLDTAHQIFKKVNREQGYNVSTAALISYWGTNVNKAARI</sequence>
<dbReference type="SUPFAM" id="SSF51735">
    <property type="entry name" value="NAD(P)-binding Rossmann-fold domains"/>
    <property type="match status" value="1"/>
</dbReference>
<evidence type="ECO:0000259" key="1">
    <source>
        <dbReference type="Pfam" id="PF03446"/>
    </source>
</evidence>
<dbReference type="InterPro" id="IPR029154">
    <property type="entry name" value="HIBADH-like_NADP-bd"/>
</dbReference>